<dbReference type="PANTHER" id="PTHR30304:SF0">
    <property type="entry name" value="D-TAGATOSE-1,6-BISPHOSPHATE ALDOLASE SUBUNIT GATY-RELATED"/>
    <property type="match status" value="1"/>
</dbReference>
<dbReference type="Pfam" id="PF01116">
    <property type="entry name" value="F_bP_aldolase"/>
    <property type="match status" value="1"/>
</dbReference>
<proteinExistence type="predicted"/>
<comment type="caution">
    <text evidence="3">The sequence shown here is derived from an EMBL/GenBank/DDBJ whole genome shotgun (WGS) entry which is preliminary data.</text>
</comment>
<feature type="binding site" evidence="2">
    <location>
        <position position="213"/>
    </location>
    <ligand>
        <name>Zn(2+)</name>
        <dbReference type="ChEBI" id="CHEBI:29105"/>
        <label>1</label>
        <note>catalytic</note>
    </ligand>
</feature>
<dbReference type="EMBL" id="MHOI01000006">
    <property type="protein sequence ID" value="OGZ61937.1"/>
    <property type="molecule type" value="Genomic_DNA"/>
</dbReference>
<accession>A0A1G2HHI1</accession>
<dbReference type="SUPFAM" id="SSF51569">
    <property type="entry name" value="Aldolase"/>
    <property type="match status" value="1"/>
</dbReference>
<feature type="binding site" evidence="2">
    <location>
        <position position="134"/>
    </location>
    <ligand>
        <name>Zn(2+)</name>
        <dbReference type="ChEBI" id="CHEBI:29105"/>
        <label>2</label>
    </ligand>
</feature>
<keyword evidence="2" id="KW-0862">Zinc</keyword>
<dbReference type="PIRSF" id="PIRSF001359">
    <property type="entry name" value="F_bP_aldolase_II"/>
    <property type="match status" value="1"/>
</dbReference>
<dbReference type="GO" id="GO:0008270">
    <property type="term" value="F:zinc ion binding"/>
    <property type="evidence" value="ECO:0007669"/>
    <property type="project" value="InterPro"/>
</dbReference>
<dbReference type="InterPro" id="IPR000771">
    <property type="entry name" value="FBA_II"/>
</dbReference>
<protein>
    <recommendedName>
        <fullName evidence="5">Tagatose-bisphosphate aldolase</fullName>
    </recommendedName>
</protein>
<comment type="cofactor">
    <cofactor evidence="2">
        <name>Zn(2+)</name>
        <dbReference type="ChEBI" id="CHEBI:29105"/>
    </cofactor>
    <text evidence="2">Binds 2 Zn(2+) ions per subunit. One is catalytic and the other provides a structural contribution.</text>
</comment>
<dbReference type="STRING" id="1802163.A2932_01860"/>
<dbReference type="GO" id="GO:0016832">
    <property type="term" value="F:aldehyde-lyase activity"/>
    <property type="evidence" value="ECO:0007669"/>
    <property type="project" value="InterPro"/>
</dbReference>
<organism evidence="3 4">
    <name type="scientific">Candidatus Spechtbacteria bacterium RIFCSPLOWO2_01_FULL_46_10</name>
    <dbReference type="NCBI Taxonomy" id="1802163"/>
    <lineage>
        <taxon>Bacteria</taxon>
        <taxon>Candidatus Spechtiibacteriota</taxon>
    </lineage>
</organism>
<dbReference type="Proteomes" id="UP000179153">
    <property type="component" value="Unassembled WGS sequence"/>
</dbReference>
<dbReference type="InterPro" id="IPR013785">
    <property type="entry name" value="Aldolase_TIM"/>
</dbReference>
<evidence type="ECO:0008006" key="5">
    <source>
        <dbReference type="Google" id="ProtNLM"/>
    </source>
</evidence>
<feature type="active site" description="Proton donor" evidence="1">
    <location>
        <position position="80"/>
    </location>
</feature>
<feature type="binding site" evidence="2">
    <location>
        <position position="81"/>
    </location>
    <ligand>
        <name>Zn(2+)</name>
        <dbReference type="ChEBI" id="CHEBI:29105"/>
        <label>1</label>
        <note>catalytic</note>
    </ligand>
</feature>
<evidence type="ECO:0000313" key="3">
    <source>
        <dbReference type="EMBL" id="OGZ61937.1"/>
    </source>
</evidence>
<evidence type="ECO:0000313" key="4">
    <source>
        <dbReference type="Proteomes" id="UP000179153"/>
    </source>
</evidence>
<evidence type="ECO:0000256" key="2">
    <source>
        <dbReference type="PIRSR" id="PIRSR001359-3"/>
    </source>
</evidence>
<feature type="binding site" evidence="2">
    <location>
        <position position="183"/>
    </location>
    <ligand>
        <name>Zn(2+)</name>
        <dbReference type="ChEBI" id="CHEBI:29105"/>
        <label>1</label>
        <note>catalytic</note>
    </ligand>
</feature>
<dbReference type="PANTHER" id="PTHR30304">
    <property type="entry name" value="D-TAGATOSE-1,6-BISPHOSPHATE ALDOLASE"/>
    <property type="match status" value="1"/>
</dbReference>
<dbReference type="AlphaFoldDB" id="A0A1G2HHI1"/>
<evidence type="ECO:0000256" key="1">
    <source>
        <dbReference type="PIRSR" id="PIRSR001359-1"/>
    </source>
</evidence>
<sequence length="289" mass="32139">MVTIKDLHQKALVEHWAVPHFNFSSLAQLHGIIDALRELRAPALLGTSEGEREFVGLQQAVYLVRSFREKDGLVVFLNADHSYSVNTAKKAIDAGYDSIHIDLSKKDFKENINGTKEVVQYARKKNININIEGELGYLVTDSSRIYKEAIEIPEESYTKIDEAVEYIKSTGVDRFAPAVGNIHGIAANKPLLRFDLIESLRGELPSDLVLTLHGGSGIAEEDMRRTIELGFNNVHISTELRVAYADALRATLKEKPDEVAPYRYLAPPRAAVAKIVKQKLDLFGAANKA</sequence>
<dbReference type="GO" id="GO:0005975">
    <property type="term" value="P:carbohydrate metabolic process"/>
    <property type="evidence" value="ECO:0007669"/>
    <property type="project" value="InterPro"/>
</dbReference>
<keyword evidence="2" id="KW-0479">Metal-binding</keyword>
<name>A0A1G2HHI1_9BACT</name>
<reference evidence="3 4" key="1">
    <citation type="journal article" date="2016" name="Nat. Commun.">
        <title>Thousands of microbial genomes shed light on interconnected biogeochemical processes in an aquifer system.</title>
        <authorList>
            <person name="Anantharaman K."/>
            <person name="Brown C.T."/>
            <person name="Hug L.A."/>
            <person name="Sharon I."/>
            <person name="Castelle C.J."/>
            <person name="Probst A.J."/>
            <person name="Thomas B.C."/>
            <person name="Singh A."/>
            <person name="Wilkins M.J."/>
            <person name="Karaoz U."/>
            <person name="Brodie E.L."/>
            <person name="Williams K.H."/>
            <person name="Hubbard S.S."/>
            <person name="Banfield J.F."/>
        </authorList>
    </citation>
    <scope>NUCLEOTIDE SEQUENCE [LARGE SCALE GENOMIC DNA]</scope>
</reference>
<feature type="binding site" evidence="2">
    <location>
        <position position="102"/>
    </location>
    <ligand>
        <name>Zn(2+)</name>
        <dbReference type="ChEBI" id="CHEBI:29105"/>
        <label>2</label>
    </ligand>
</feature>
<dbReference type="InterPro" id="IPR050246">
    <property type="entry name" value="Class_II_FBP_aldolase"/>
</dbReference>
<dbReference type="Gene3D" id="3.20.20.70">
    <property type="entry name" value="Aldolase class I"/>
    <property type="match status" value="1"/>
</dbReference>
<gene>
    <name evidence="3" type="ORF">A2932_01860</name>
</gene>